<dbReference type="CDD" id="cd00067">
    <property type="entry name" value="GAL4"/>
    <property type="match status" value="1"/>
</dbReference>
<dbReference type="OrthoDB" id="434972at2759"/>
<dbReference type="Gene3D" id="4.10.240.10">
    <property type="entry name" value="Zn(2)-C6 fungal-type DNA-binding domain"/>
    <property type="match status" value="1"/>
</dbReference>
<dbReference type="PANTHER" id="PTHR31668">
    <property type="entry name" value="GLUCOSE TRANSPORT TRANSCRIPTION REGULATOR RGT1-RELATED-RELATED"/>
    <property type="match status" value="1"/>
</dbReference>
<evidence type="ECO:0000256" key="7">
    <source>
        <dbReference type="ARBA" id="ARBA00023242"/>
    </source>
</evidence>
<evidence type="ECO:0000256" key="8">
    <source>
        <dbReference type="SAM" id="MobiDB-lite"/>
    </source>
</evidence>
<feature type="compositionally biased region" description="Basic residues" evidence="8">
    <location>
        <begin position="44"/>
        <end position="55"/>
    </location>
</feature>
<name>A0A319D1N0_9EURO</name>
<dbReference type="GO" id="GO:0008270">
    <property type="term" value="F:zinc ion binding"/>
    <property type="evidence" value="ECO:0007669"/>
    <property type="project" value="InterPro"/>
</dbReference>
<evidence type="ECO:0000313" key="11">
    <source>
        <dbReference type="Proteomes" id="UP000247810"/>
    </source>
</evidence>
<dbReference type="InterPro" id="IPR036864">
    <property type="entry name" value="Zn2-C6_fun-type_DNA-bd_sf"/>
</dbReference>
<accession>A0A319D1N0</accession>
<dbReference type="Pfam" id="PF00172">
    <property type="entry name" value="Zn_clus"/>
    <property type="match status" value="1"/>
</dbReference>
<evidence type="ECO:0000313" key="10">
    <source>
        <dbReference type="EMBL" id="PYH91416.1"/>
    </source>
</evidence>
<dbReference type="AlphaFoldDB" id="A0A319D1N0"/>
<dbReference type="VEuPathDB" id="FungiDB:BO71DRAFT_51254"/>
<feature type="compositionally biased region" description="Polar residues" evidence="8">
    <location>
        <begin position="57"/>
        <end position="73"/>
    </location>
</feature>
<keyword evidence="11" id="KW-1185">Reference proteome</keyword>
<dbReference type="GO" id="GO:0000981">
    <property type="term" value="F:DNA-binding transcription factor activity, RNA polymerase II-specific"/>
    <property type="evidence" value="ECO:0007669"/>
    <property type="project" value="InterPro"/>
</dbReference>
<dbReference type="PROSITE" id="PS50048">
    <property type="entry name" value="ZN2_CY6_FUNGAL_2"/>
    <property type="match status" value="1"/>
</dbReference>
<feature type="domain" description="Zn(2)-C6 fungal-type" evidence="9">
    <location>
        <begin position="9"/>
        <end position="40"/>
    </location>
</feature>
<dbReference type="Proteomes" id="UP000247810">
    <property type="component" value="Unassembled WGS sequence"/>
</dbReference>
<evidence type="ECO:0000259" key="9">
    <source>
        <dbReference type="PROSITE" id="PS50048"/>
    </source>
</evidence>
<keyword evidence="3" id="KW-0862">Zinc</keyword>
<reference evidence="10 11" key="1">
    <citation type="submission" date="2018-02" db="EMBL/GenBank/DDBJ databases">
        <title>The genomes of Aspergillus section Nigri reveals drivers in fungal speciation.</title>
        <authorList>
            <consortium name="DOE Joint Genome Institute"/>
            <person name="Vesth T.C."/>
            <person name="Nybo J."/>
            <person name="Theobald S."/>
            <person name="Brandl J."/>
            <person name="Frisvad J.C."/>
            <person name="Nielsen K.F."/>
            <person name="Lyhne E.K."/>
            <person name="Kogle M.E."/>
            <person name="Kuo A."/>
            <person name="Riley R."/>
            <person name="Clum A."/>
            <person name="Nolan M."/>
            <person name="Lipzen A."/>
            <person name="Salamov A."/>
            <person name="Henrissat B."/>
            <person name="Wiebenga A."/>
            <person name="De vries R.P."/>
            <person name="Grigoriev I.V."/>
            <person name="Mortensen U.H."/>
            <person name="Andersen M.R."/>
            <person name="Baker S.E."/>
        </authorList>
    </citation>
    <scope>NUCLEOTIDE SEQUENCE [LARGE SCALE GENOMIC DNA]</scope>
    <source>
        <strain evidence="10 11">CBS 707.79</strain>
    </source>
</reference>
<dbReference type="GO" id="GO:0003677">
    <property type="term" value="F:DNA binding"/>
    <property type="evidence" value="ECO:0007669"/>
    <property type="project" value="UniProtKB-KW"/>
</dbReference>
<evidence type="ECO:0000256" key="1">
    <source>
        <dbReference type="ARBA" id="ARBA00004123"/>
    </source>
</evidence>
<keyword evidence="5" id="KW-0238">DNA-binding</keyword>
<sequence length="526" mass="58646">MRPRLTKRACDECIARKVKCSGDWPCHTCQSAPKQIPCTYLKPAQRRGPKVRRHSLGQGQSSRARPSATTSVDQDAEVVRTRDESAEKEAPAPDSAPIEQQPCLTTLPTEALTSVVRFYQHASYGVWPVVDAKTLLEQLEADTQDVGTLCLAMALCAATMAQLELAPVTVGDRIIDSVAMAAECMRMREVNHYRENLDMRSILASFFLHVYHAKINKRNSAMMFIQEAVSGARLLKLDVDGVERGLDSDVIANREIVFLLLWVSERGYSMHLGLQPSYTSPIRLPEETGMDGNADAKGLLELARLFAAFDGFSIKRRAGRWDESGITADSLGETEAALSLLSFGQKDRPSTRIADYCITKEWMRTIIWQEALSRHLLSSASYSELMTFKFPAVVSRDLLHSLQGFTESDLLPLGRDQLLKCFEIANSLADTVLFTPSASSYPASQLGPQDFLHALYQKLLPFLEQDPMFKSILHAKTAEALAKAPARLFSIDHDEGLFVSEENIEYPAEEQPDPPEQYVDPPWVLY</sequence>
<evidence type="ECO:0000256" key="4">
    <source>
        <dbReference type="ARBA" id="ARBA00023015"/>
    </source>
</evidence>
<dbReference type="GO" id="GO:0005634">
    <property type="term" value="C:nucleus"/>
    <property type="evidence" value="ECO:0007669"/>
    <property type="project" value="UniProtKB-SubCell"/>
</dbReference>
<keyword evidence="7" id="KW-0539">Nucleus</keyword>
<keyword evidence="6" id="KW-0804">Transcription</keyword>
<keyword evidence="2" id="KW-0479">Metal-binding</keyword>
<dbReference type="InterPro" id="IPR050797">
    <property type="entry name" value="Carb_Metab_Trans_Reg"/>
</dbReference>
<gene>
    <name evidence="10" type="ORF">BO71DRAFT_51254</name>
</gene>
<dbReference type="EMBL" id="KZ825946">
    <property type="protein sequence ID" value="PYH91416.1"/>
    <property type="molecule type" value="Genomic_DNA"/>
</dbReference>
<feature type="compositionally biased region" description="Basic and acidic residues" evidence="8">
    <location>
        <begin position="77"/>
        <end position="91"/>
    </location>
</feature>
<evidence type="ECO:0000256" key="2">
    <source>
        <dbReference type="ARBA" id="ARBA00022723"/>
    </source>
</evidence>
<dbReference type="SUPFAM" id="SSF57701">
    <property type="entry name" value="Zn2/Cys6 DNA-binding domain"/>
    <property type="match status" value="1"/>
</dbReference>
<evidence type="ECO:0000256" key="6">
    <source>
        <dbReference type="ARBA" id="ARBA00023163"/>
    </source>
</evidence>
<proteinExistence type="predicted"/>
<protein>
    <submittedName>
        <fullName evidence="10">C6 transcription factor</fullName>
    </submittedName>
</protein>
<evidence type="ECO:0000256" key="3">
    <source>
        <dbReference type="ARBA" id="ARBA00022833"/>
    </source>
</evidence>
<dbReference type="SMART" id="SM00066">
    <property type="entry name" value="GAL4"/>
    <property type="match status" value="1"/>
</dbReference>
<evidence type="ECO:0000256" key="5">
    <source>
        <dbReference type="ARBA" id="ARBA00023125"/>
    </source>
</evidence>
<organism evidence="10 11">
    <name type="scientific">Aspergillus ellipticus CBS 707.79</name>
    <dbReference type="NCBI Taxonomy" id="1448320"/>
    <lineage>
        <taxon>Eukaryota</taxon>
        <taxon>Fungi</taxon>
        <taxon>Dikarya</taxon>
        <taxon>Ascomycota</taxon>
        <taxon>Pezizomycotina</taxon>
        <taxon>Eurotiomycetes</taxon>
        <taxon>Eurotiomycetidae</taxon>
        <taxon>Eurotiales</taxon>
        <taxon>Aspergillaceae</taxon>
        <taxon>Aspergillus</taxon>
        <taxon>Aspergillus subgen. Circumdati</taxon>
    </lineage>
</organism>
<dbReference type="GO" id="GO:0009893">
    <property type="term" value="P:positive regulation of metabolic process"/>
    <property type="evidence" value="ECO:0007669"/>
    <property type="project" value="UniProtKB-ARBA"/>
</dbReference>
<dbReference type="PANTHER" id="PTHR31668:SF18">
    <property type="entry name" value="MALTOSE FERMENTATION REGULATORY PROTEIN MAL13-RELATED"/>
    <property type="match status" value="1"/>
</dbReference>
<comment type="subcellular location">
    <subcellularLocation>
        <location evidence="1">Nucleus</location>
    </subcellularLocation>
</comment>
<feature type="region of interest" description="Disordered" evidence="8">
    <location>
        <begin position="42"/>
        <end position="102"/>
    </location>
</feature>
<keyword evidence="4" id="KW-0805">Transcription regulation</keyword>
<dbReference type="InterPro" id="IPR001138">
    <property type="entry name" value="Zn2Cys6_DnaBD"/>
</dbReference>